<organism evidence="11 12">
    <name type="scientific">Collimonas arenae</name>
    <dbReference type="NCBI Taxonomy" id="279058"/>
    <lineage>
        <taxon>Bacteria</taxon>
        <taxon>Pseudomonadati</taxon>
        <taxon>Pseudomonadota</taxon>
        <taxon>Betaproteobacteria</taxon>
        <taxon>Burkholderiales</taxon>
        <taxon>Oxalobacteraceae</taxon>
        <taxon>Collimonas</taxon>
    </lineage>
</organism>
<evidence type="ECO:0000256" key="8">
    <source>
        <dbReference type="ARBA" id="ARBA00022807"/>
    </source>
</evidence>
<comment type="function">
    <text evidence="2 9">Removes 5-oxoproline from various penultimate amino acid residues except L-proline.</text>
</comment>
<keyword evidence="8 9" id="KW-0788">Thiol protease</keyword>
<evidence type="ECO:0000256" key="5">
    <source>
        <dbReference type="ARBA" id="ARBA00022490"/>
    </source>
</evidence>
<feature type="active site" evidence="9 10">
    <location>
        <position position="147"/>
    </location>
</feature>
<dbReference type="GO" id="GO:0006508">
    <property type="term" value="P:proteolysis"/>
    <property type="evidence" value="ECO:0007669"/>
    <property type="project" value="UniProtKB-KW"/>
</dbReference>
<feature type="active site" evidence="9">
    <location>
        <position position="171"/>
    </location>
</feature>
<evidence type="ECO:0000256" key="4">
    <source>
        <dbReference type="ARBA" id="ARBA00006641"/>
    </source>
</evidence>
<dbReference type="Pfam" id="PF01470">
    <property type="entry name" value="Peptidase_C15"/>
    <property type="match status" value="1"/>
</dbReference>
<sequence length="219" mass="23704">MEKTSQNILLTGFEPFEREPLNPSWEAVRTLDGWQCDAARVVARQLPCVFGEALQVLDQLIAELKPVLVICVGQAGGRSQMSLERVAINVDDARIADNAGRQPIDQPIVDDGPVAYFSTLPIKGMVKAMRDAGVPAEVSQTAGTFVCNHVFYGLMHRLATQAPNVRGGFIHIPYIPSQAARHPGQPSLALETVVEGLRSALQSAMNLQKDVKEGGGQLH</sequence>
<accession>A0A127PWG4</accession>
<keyword evidence="6 9" id="KW-0645">Protease</keyword>
<dbReference type="Proteomes" id="UP000071778">
    <property type="component" value="Chromosome"/>
</dbReference>
<protein>
    <recommendedName>
        <fullName evidence="9">Pyrrolidone-carboxylate peptidase</fullName>
        <ecNumber evidence="9">3.4.19.3</ecNumber>
    </recommendedName>
    <alternativeName>
        <fullName evidence="9">5-oxoprolyl-peptidase</fullName>
    </alternativeName>
    <alternativeName>
        <fullName evidence="9">Pyroglutamyl-peptidase I</fullName>
        <shortName evidence="9">PGP-I</shortName>
        <shortName evidence="9">Pyrase</shortName>
    </alternativeName>
</protein>
<dbReference type="EC" id="3.4.19.3" evidence="9"/>
<dbReference type="PIRSF" id="PIRSF015592">
    <property type="entry name" value="Prld-crbxl_pptds"/>
    <property type="match status" value="1"/>
</dbReference>
<dbReference type="PRINTS" id="PR00706">
    <property type="entry name" value="PYROGLUPTASE"/>
</dbReference>
<dbReference type="HAMAP" id="MF_00417">
    <property type="entry name" value="Pyrrolid_peptidase"/>
    <property type="match status" value="1"/>
</dbReference>
<dbReference type="GO" id="GO:0016920">
    <property type="term" value="F:pyroglutamyl-peptidase activity"/>
    <property type="evidence" value="ECO:0007669"/>
    <property type="project" value="UniProtKB-UniRule"/>
</dbReference>
<dbReference type="InterPro" id="IPR033694">
    <property type="entry name" value="PGPEP1_Cys_AS"/>
</dbReference>
<evidence type="ECO:0000313" key="11">
    <source>
        <dbReference type="EMBL" id="AMP12055.1"/>
    </source>
</evidence>
<evidence type="ECO:0000256" key="2">
    <source>
        <dbReference type="ARBA" id="ARBA00002280"/>
    </source>
</evidence>
<dbReference type="FunFam" id="3.40.630.20:FF:000001">
    <property type="entry name" value="Pyrrolidone-carboxylate peptidase"/>
    <property type="match status" value="1"/>
</dbReference>
<evidence type="ECO:0000256" key="7">
    <source>
        <dbReference type="ARBA" id="ARBA00022801"/>
    </source>
</evidence>
<dbReference type="PATRIC" id="fig|279058.17.peg.4736"/>
<gene>
    <name evidence="9 11" type="primary">pcp</name>
    <name evidence="11" type="ORF">CAter282_4395</name>
</gene>
<dbReference type="InterPro" id="IPR000816">
    <property type="entry name" value="Peptidase_C15"/>
</dbReference>
<keyword evidence="7 9" id="KW-0378">Hydrolase</keyword>
<evidence type="ECO:0000256" key="1">
    <source>
        <dbReference type="ARBA" id="ARBA00001770"/>
    </source>
</evidence>
<keyword evidence="5 9" id="KW-0963">Cytoplasm</keyword>
<dbReference type="GO" id="GO:0005829">
    <property type="term" value="C:cytosol"/>
    <property type="evidence" value="ECO:0007669"/>
    <property type="project" value="InterPro"/>
</dbReference>
<dbReference type="EMBL" id="CP013235">
    <property type="protein sequence ID" value="AMP12055.1"/>
    <property type="molecule type" value="Genomic_DNA"/>
</dbReference>
<dbReference type="NCBIfam" id="NF009676">
    <property type="entry name" value="PRK13197.1"/>
    <property type="match status" value="1"/>
</dbReference>
<name>A0A127PWG4_9BURK</name>
<evidence type="ECO:0000256" key="3">
    <source>
        <dbReference type="ARBA" id="ARBA00004496"/>
    </source>
</evidence>
<dbReference type="PANTHER" id="PTHR23402:SF1">
    <property type="entry name" value="PYROGLUTAMYL-PEPTIDASE I"/>
    <property type="match status" value="1"/>
</dbReference>
<dbReference type="Gene3D" id="3.40.630.20">
    <property type="entry name" value="Peptidase C15, pyroglutamyl peptidase I-like"/>
    <property type="match status" value="1"/>
</dbReference>
<evidence type="ECO:0000256" key="6">
    <source>
        <dbReference type="ARBA" id="ARBA00022670"/>
    </source>
</evidence>
<dbReference type="PANTHER" id="PTHR23402">
    <property type="entry name" value="PROTEASE FAMILY C15 PYROGLUTAMYL-PEPTIDASE I-RELATED"/>
    <property type="match status" value="1"/>
</dbReference>
<dbReference type="InterPro" id="IPR029762">
    <property type="entry name" value="PGP-I_bact-type"/>
</dbReference>
<feature type="active site" evidence="9">
    <location>
        <position position="84"/>
    </location>
</feature>
<dbReference type="AlphaFoldDB" id="A0A127PWG4"/>
<evidence type="ECO:0000313" key="12">
    <source>
        <dbReference type="Proteomes" id="UP000071778"/>
    </source>
</evidence>
<dbReference type="CDD" id="cd00501">
    <property type="entry name" value="Peptidase_C15"/>
    <property type="match status" value="1"/>
</dbReference>
<dbReference type="NCBIfam" id="TIGR00504">
    <property type="entry name" value="pyro_pdase"/>
    <property type="match status" value="1"/>
</dbReference>
<evidence type="ECO:0000256" key="9">
    <source>
        <dbReference type="HAMAP-Rule" id="MF_00417"/>
    </source>
</evidence>
<evidence type="ECO:0000256" key="10">
    <source>
        <dbReference type="PROSITE-ProRule" id="PRU10077"/>
    </source>
</evidence>
<dbReference type="OrthoDB" id="9779738at2"/>
<dbReference type="InterPro" id="IPR036440">
    <property type="entry name" value="Peptidase_C15-like_sf"/>
</dbReference>
<comment type="subcellular location">
    <subcellularLocation>
        <location evidence="3 9">Cytoplasm</location>
    </subcellularLocation>
</comment>
<keyword evidence="12" id="KW-1185">Reference proteome</keyword>
<reference evidence="11 12" key="1">
    <citation type="submission" date="2015-11" db="EMBL/GenBank/DDBJ databases">
        <title>Exploring the genomic traits of fungus-feeding bacterial genus Collimonas.</title>
        <authorList>
            <person name="Song C."/>
            <person name="Schmidt R."/>
            <person name="de Jager V."/>
            <person name="Krzyzanowska D."/>
            <person name="Jongedijk E."/>
            <person name="Cankar K."/>
            <person name="Beekwilder J."/>
            <person name="van Veen A."/>
            <person name="de Boer W."/>
            <person name="van Veen J.A."/>
            <person name="Garbeva P."/>
        </authorList>
    </citation>
    <scope>NUCLEOTIDE SEQUENCE [LARGE SCALE GENOMIC DNA]</scope>
    <source>
        <strain evidence="11 12">Ter282</strain>
    </source>
</reference>
<comment type="catalytic activity">
    <reaction evidence="1 9 10">
        <text>Release of an N-terminal pyroglutamyl group from a polypeptide, the second amino acid generally not being Pro.</text>
        <dbReference type="EC" id="3.4.19.3"/>
    </reaction>
</comment>
<dbReference type="SUPFAM" id="SSF53182">
    <property type="entry name" value="Pyrrolidone carboxyl peptidase (pyroglutamate aminopeptidase)"/>
    <property type="match status" value="1"/>
</dbReference>
<dbReference type="RefSeq" id="WP_061535485.1">
    <property type="nucleotide sequence ID" value="NZ_CP013233.1"/>
</dbReference>
<dbReference type="InterPro" id="IPR016125">
    <property type="entry name" value="Peptidase_C15-like"/>
</dbReference>
<dbReference type="PROSITE" id="PS01334">
    <property type="entry name" value="PYRASE_CYS"/>
    <property type="match status" value="1"/>
</dbReference>
<proteinExistence type="inferred from homology"/>
<comment type="subunit">
    <text evidence="9">Homotetramer.</text>
</comment>
<comment type="similarity">
    <text evidence="4 9">Belongs to the peptidase C15 family.</text>
</comment>